<name>A0AAW0GHU6_9APHY</name>
<evidence type="ECO:0000313" key="1">
    <source>
        <dbReference type="EMBL" id="KAK7689319.1"/>
    </source>
</evidence>
<comment type="caution">
    <text evidence="1">The sequence shown here is derived from an EMBL/GenBank/DDBJ whole genome shotgun (WGS) entry which is preliminary data.</text>
</comment>
<dbReference type="EMBL" id="JASBNA010000008">
    <property type="protein sequence ID" value="KAK7689319.1"/>
    <property type="molecule type" value="Genomic_DNA"/>
</dbReference>
<evidence type="ECO:0000313" key="2">
    <source>
        <dbReference type="Proteomes" id="UP001385951"/>
    </source>
</evidence>
<dbReference type="AlphaFoldDB" id="A0AAW0GHU6"/>
<keyword evidence="2" id="KW-1185">Reference proteome</keyword>
<sequence length="251" mass="28088">MYVYVVCIPVGSLFESTRRTCVDFRRRGPSVERIRCSLRLKVWEPYRTSNRFSGRLIEDGLGTTDMISRARITVWSGRQRFNPLPPSTRRLLFHSGGPTSLSPSPLWFVQQLPVFPVGISMNHHSKFSGVFALIVPLVLSTSRRTTLVLRGGRFAEARQNPIDVNSISSLACSAYFPTNLKSIVLPPVAPSILTEAYFHANALYADSTFAQINPSLAGFATSKQKRLVSQAAVPFIDRMPNILSRLDIRYP</sequence>
<gene>
    <name evidence="1" type="ORF">QCA50_007110</name>
</gene>
<dbReference type="Proteomes" id="UP001385951">
    <property type="component" value="Unassembled WGS sequence"/>
</dbReference>
<reference evidence="1 2" key="1">
    <citation type="submission" date="2022-09" db="EMBL/GenBank/DDBJ databases">
        <authorList>
            <person name="Palmer J.M."/>
        </authorList>
    </citation>
    <scope>NUCLEOTIDE SEQUENCE [LARGE SCALE GENOMIC DNA]</scope>
    <source>
        <strain evidence="1 2">DSM 7382</strain>
    </source>
</reference>
<organism evidence="1 2">
    <name type="scientific">Cerrena zonata</name>
    <dbReference type="NCBI Taxonomy" id="2478898"/>
    <lineage>
        <taxon>Eukaryota</taxon>
        <taxon>Fungi</taxon>
        <taxon>Dikarya</taxon>
        <taxon>Basidiomycota</taxon>
        <taxon>Agaricomycotina</taxon>
        <taxon>Agaricomycetes</taxon>
        <taxon>Polyporales</taxon>
        <taxon>Cerrenaceae</taxon>
        <taxon>Cerrena</taxon>
    </lineage>
</organism>
<accession>A0AAW0GHU6</accession>
<protein>
    <submittedName>
        <fullName evidence="1">Uncharacterized protein</fullName>
    </submittedName>
</protein>
<proteinExistence type="predicted"/>